<name>A2Q4L3_MEDTR</name>
<dbReference type="AlphaFoldDB" id="A2Q4L3"/>
<organism evidence="1">
    <name type="scientific">Medicago truncatula</name>
    <name type="common">Barrel medic</name>
    <name type="synonym">Medicago tribuloides</name>
    <dbReference type="NCBI Taxonomy" id="3880"/>
    <lineage>
        <taxon>Eukaryota</taxon>
        <taxon>Viridiplantae</taxon>
        <taxon>Streptophyta</taxon>
        <taxon>Embryophyta</taxon>
        <taxon>Tracheophyta</taxon>
        <taxon>Spermatophyta</taxon>
        <taxon>Magnoliopsida</taxon>
        <taxon>eudicotyledons</taxon>
        <taxon>Gunneridae</taxon>
        <taxon>Pentapetalae</taxon>
        <taxon>rosids</taxon>
        <taxon>fabids</taxon>
        <taxon>Fabales</taxon>
        <taxon>Fabaceae</taxon>
        <taxon>Papilionoideae</taxon>
        <taxon>50 kb inversion clade</taxon>
        <taxon>NPAAA clade</taxon>
        <taxon>Hologalegina</taxon>
        <taxon>IRL clade</taxon>
        <taxon>Trifolieae</taxon>
        <taxon>Medicago</taxon>
    </lineage>
</organism>
<evidence type="ECO:0000313" key="1">
    <source>
        <dbReference type="EMBL" id="ABN08567.1"/>
    </source>
</evidence>
<reference evidence="1" key="1">
    <citation type="submission" date="2005-03" db="EMBL/GenBank/DDBJ databases">
        <authorList>
            <person name="Town C.D."/>
        </authorList>
    </citation>
    <scope>NUCLEOTIDE SEQUENCE</scope>
</reference>
<accession>A2Q4L3</accession>
<reference evidence="1" key="2">
    <citation type="submission" date="2007-03" db="EMBL/GenBank/DDBJ databases">
        <authorList>
            <consortium name="The International Medicago Genome Annotation Group"/>
        </authorList>
    </citation>
    <scope>NUCLEOTIDE SEQUENCE</scope>
</reference>
<proteinExistence type="predicted"/>
<protein>
    <submittedName>
        <fullName evidence="1">Uncharacterized protein</fullName>
    </submittedName>
</protein>
<dbReference type="EMBL" id="AC157504">
    <property type="protein sequence ID" value="ABN08567.1"/>
    <property type="molecule type" value="Genomic_DNA"/>
</dbReference>
<sequence>MTAKYEEDGDNFRRWGRMSSIWWKDLYDIIYGGGGGVASWFLDGVWRKGRNNENSSFCCDLRFNGGAMPSKFSSLFKLCADPIVCIAEMRW</sequence>
<gene>
    <name evidence="1" type="ORF">MtrDRAFT_AC157504g36v2</name>
</gene>